<name>A0ACB9X4B8_CHAAC</name>
<feature type="non-terminal residue" evidence="1">
    <location>
        <position position="1"/>
    </location>
</feature>
<comment type="caution">
    <text evidence="1">The sequence shown here is derived from an EMBL/GenBank/DDBJ whole genome shotgun (WGS) entry which is preliminary data.</text>
</comment>
<evidence type="ECO:0000313" key="1">
    <source>
        <dbReference type="EMBL" id="KAI4821277.1"/>
    </source>
</evidence>
<keyword evidence="2" id="KW-1185">Reference proteome</keyword>
<proteinExistence type="predicted"/>
<protein>
    <submittedName>
        <fullName evidence="1">Uncharacterized protein</fullName>
    </submittedName>
</protein>
<gene>
    <name evidence="1" type="ORF">KUCAC02_029215</name>
</gene>
<reference evidence="1" key="1">
    <citation type="submission" date="2022-05" db="EMBL/GenBank/DDBJ databases">
        <title>Chromosome-level genome of Chaenocephalus aceratus.</title>
        <authorList>
            <person name="Park H."/>
        </authorList>
    </citation>
    <scope>NUCLEOTIDE SEQUENCE</scope>
    <source>
        <strain evidence="1">KU_202001</strain>
    </source>
</reference>
<accession>A0ACB9X4B8</accession>
<organism evidence="1 2">
    <name type="scientific">Chaenocephalus aceratus</name>
    <name type="common">Blackfin icefish</name>
    <name type="synonym">Chaenichthys aceratus</name>
    <dbReference type="NCBI Taxonomy" id="36190"/>
    <lineage>
        <taxon>Eukaryota</taxon>
        <taxon>Metazoa</taxon>
        <taxon>Chordata</taxon>
        <taxon>Craniata</taxon>
        <taxon>Vertebrata</taxon>
        <taxon>Euteleostomi</taxon>
        <taxon>Actinopterygii</taxon>
        <taxon>Neopterygii</taxon>
        <taxon>Teleostei</taxon>
        <taxon>Neoteleostei</taxon>
        <taxon>Acanthomorphata</taxon>
        <taxon>Eupercaria</taxon>
        <taxon>Perciformes</taxon>
        <taxon>Notothenioidei</taxon>
        <taxon>Channichthyidae</taxon>
        <taxon>Chaenocephalus</taxon>
    </lineage>
</organism>
<dbReference type="EMBL" id="CM043793">
    <property type="protein sequence ID" value="KAI4821277.1"/>
    <property type="molecule type" value="Genomic_DNA"/>
</dbReference>
<dbReference type="Proteomes" id="UP001057452">
    <property type="component" value="Chromosome 9"/>
</dbReference>
<sequence>TAGPSASSAVLQAVTAALAERPSRYGRPCLGGDCGFAKQIENLRCSGPVFAKFNRITSRNLEADFFEALDQHTPRFIQLFKSKKGSTPDVTEQRSVVLKGSPIVLGDDSKDFFKTCFDTTRGEALSSVTVGVLFSAKTVLGRVRATRAHLH</sequence>
<evidence type="ECO:0000313" key="2">
    <source>
        <dbReference type="Proteomes" id="UP001057452"/>
    </source>
</evidence>